<dbReference type="InterPro" id="IPR011856">
    <property type="entry name" value="tRNA_endonuc-like_dom_sf"/>
</dbReference>
<dbReference type="GO" id="GO:0017108">
    <property type="term" value="F:5'-flap endonuclease activity"/>
    <property type="evidence" value="ECO:0007669"/>
    <property type="project" value="TreeGrafter"/>
</dbReference>
<proteinExistence type="inferred from homology"/>
<keyword evidence="5 8" id="KW-0378">Hydrolase</keyword>
<dbReference type="InterPro" id="IPR014883">
    <property type="entry name" value="VRR_NUC"/>
</dbReference>
<evidence type="ECO:0000256" key="7">
    <source>
        <dbReference type="ARBA" id="ARBA00023211"/>
    </source>
</evidence>
<feature type="compositionally biased region" description="Low complexity" evidence="9">
    <location>
        <begin position="133"/>
        <end position="149"/>
    </location>
</feature>
<sequence>MSFQTSLDSYFKHKALVTQSNKMNVEKKAKKRNLSLSRSSEKYKTPKKVDHQSGGLQSQLNNEEVICLSSSSEDILTPPVKISHTDHSVVKDSDDLSFSQEKSHEKKNNVKKILDSPNTSGGSTITYSLSPKTSQQTPRTPSKTPSTPKSRNKFFSPTKKRAVTSKNSAKRNLNMQFKENNQQNGTKDETSQPKYQDDKTLNLLNIIEKYLNCDELKRLLKEDSQEMLSNFTFLEEPSMRVVCRLFWRQPGWYREEQIEDIASGKKQISNLNKHEIIKSLVDNRWIISAQSQDDSNMGFDDYVKLLKKPELSEICKDLKLKIQSKQDAVDALRKFCQCTAISNFFTGKMGNNTSRVLKMLKIKTGHCYKLSNVARSTLYELYVLMYMGMNYSIIREKRLELILLHDKVKKETYPIDKHMVVDNASVVFSSRDEFYRYFESHQLYDKYMESPDTQEKCDIVLQAFKLYKEVAEEDMLRYKSLPPWLRRFTPANTYVKILESGVQELKKDKSEKKYTLAVQILDSLITQLDFRQHKKYKWYAEKALILHKHLDRTELAVRTLLEGFKANLSEEAKDVLRPRAKQIANQRNVVLSDELRQSLQQYVEQEFILESNLPADHVYKLPLDNHKQRGKLKFETHLEDGRTVLSAEEYCVVHYTHNGEFTHGDHWEGRIVNTIFFLLFWDIIYTKPEGIPGIFMSHYQRYPLDLYSGSFYSNRKAAIDERLQFIEESTDEEVLVMMQNRWEERPEYEVSEICRSMGWVKVAAVARCLGARALAAVCRRLASDYSYTHSGFPDLTLWNVHTKQIKFVEVKTDADKPSMKQLQWMQYLIAHNIAAGFCYVGVNTTRSKARSRDNAPIL</sequence>
<dbReference type="GO" id="GO:0070336">
    <property type="term" value="F:flap-structured DNA binding"/>
    <property type="evidence" value="ECO:0007669"/>
    <property type="project" value="TreeGrafter"/>
</dbReference>
<evidence type="ECO:0000256" key="5">
    <source>
        <dbReference type="ARBA" id="ARBA00022801"/>
    </source>
</evidence>
<feature type="region of interest" description="Disordered" evidence="9">
    <location>
        <begin position="86"/>
        <end position="196"/>
    </location>
</feature>
<comment type="similarity">
    <text evidence="2 8">Belongs to the FAN1 family.</text>
</comment>
<evidence type="ECO:0000256" key="3">
    <source>
        <dbReference type="ARBA" id="ARBA00022722"/>
    </source>
</evidence>
<evidence type="ECO:0000256" key="6">
    <source>
        <dbReference type="ARBA" id="ARBA00022842"/>
    </source>
</evidence>
<comment type="function">
    <text evidence="8">Nuclease required for the repair of DNA interstrand cross-links (ICL). Acts as a 5'-3' exonuclease that anchors at a cut end of DNA and cleaves DNA successively at every third nucleotide, allowing to excise an ICL from one strand through flanking incisions.</text>
</comment>
<keyword evidence="8" id="KW-0539">Nucleus</keyword>
<feature type="compositionally biased region" description="Polar residues" evidence="9">
    <location>
        <begin position="164"/>
        <end position="185"/>
    </location>
</feature>
<dbReference type="Proteomes" id="UP000494106">
    <property type="component" value="Unassembled WGS sequence"/>
</dbReference>
<evidence type="ECO:0000313" key="12">
    <source>
        <dbReference type="Proteomes" id="UP000494106"/>
    </source>
</evidence>
<dbReference type="OrthoDB" id="76364at2759"/>
<keyword evidence="12" id="KW-1185">Reference proteome</keyword>
<comment type="catalytic activity">
    <reaction evidence="1 8">
        <text>Hydrolytically removes 5'-nucleotides successively from the 3'-hydroxy termini of 3'-hydroxy-terminated oligonucleotides.</text>
        <dbReference type="EC" id="3.1.4.1"/>
    </reaction>
</comment>
<gene>
    <name evidence="11" type="ORF">APLA_LOCUS15754</name>
</gene>
<dbReference type="AlphaFoldDB" id="A0A8S1BDL3"/>
<dbReference type="InterPro" id="IPR049132">
    <property type="entry name" value="FAN1-like_euk"/>
</dbReference>
<dbReference type="GO" id="GO:0046872">
    <property type="term" value="F:metal ion binding"/>
    <property type="evidence" value="ECO:0007669"/>
    <property type="project" value="UniProtKB-KW"/>
</dbReference>
<dbReference type="CDD" id="cd22326">
    <property type="entry name" value="FAN1-like"/>
    <property type="match status" value="1"/>
</dbReference>
<keyword evidence="4 8" id="KW-0479">Metal-binding</keyword>
<feature type="region of interest" description="Disordered" evidence="9">
    <location>
        <begin position="22"/>
        <end position="58"/>
    </location>
</feature>
<comment type="cofactor">
    <cofactor evidence="8">
        <name>Mg(2+)</name>
        <dbReference type="ChEBI" id="CHEBI:18420"/>
    </cofactor>
    <cofactor evidence="8">
        <name>Mn(2+)</name>
        <dbReference type="ChEBI" id="CHEBI:29035"/>
    </cofactor>
</comment>
<feature type="compositionally biased region" description="Basic and acidic residues" evidence="9">
    <location>
        <begin position="101"/>
        <end position="114"/>
    </location>
</feature>
<dbReference type="Pfam" id="PF08774">
    <property type="entry name" value="VRR_NUC"/>
    <property type="match status" value="1"/>
</dbReference>
<keyword evidence="7 8" id="KW-0464">Manganese</keyword>
<keyword evidence="8" id="KW-0227">DNA damage</keyword>
<evidence type="ECO:0000256" key="2">
    <source>
        <dbReference type="ARBA" id="ARBA00005533"/>
    </source>
</evidence>
<evidence type="ECO:0000313" key="11">
    <source>
        <dbReference type="EMBL" id="CAB3257065.1"/>
    </source>
</evidence>
<dbReference type="Gene3D" id="3.40.1350.10">
    <property type="match status" value="1"/>
</dbReference>
<feature type="compositionally biased region" description="Basic and acidic residues" evidence="9">
    <location>
        <begin position="186"/>
        <end position="196"/>
    </location>
</feature>
<comment type="caution">
    <text evidence="11">The sequence shown here is derived from an EMBL/GenBank/DDBJ whole genome shotgun (WGS) entry which is preliminary data.</text>
</comment>
<dbReference type="EMBL" id="CADEBC010000590">
    <property type="protein sequence ID" value="CAB3257065.1"/>
    <property type="molecule type" value="Genomic_DNA"/>
</dbReference>
<name>A0A8S1BDL3_ARCPL</name>
<keyword evidence="3 8" id="KW-0540">Nuclease</keyword>
<evidence type="ECO:0000259" key="10">
    <source>
        <dbReference type="SMART" id="SM00990"/>
    </source>
</evidence>
<feature type="domain" description="VRR-NUC" evidence="10">
    <location>
        <begin position="726"/>
        <end position="842"/>
    </location>
</feature>
<organism evidence="11 12">
    <name type="scientific">Arctia plantaginis</name>
    <name type="common">Wood tiger moth</name>
    <name type="synonym">Phalaena plantaginis</name>
    <dbReference type="NCBI Taxonomy" id="874455"/>
    <lineage>
        <taxon>Eukaryota</taxon>
        <taxon>Metazoa</taxon>
        <taxon>Ecdysozoa</taxon>
        <taxon>Arthropoda</taxon>
        <taxon>Hexapoda</taxon>
        <taxon>Insecta</taxon>
        <taxon>Pterygota</taxon>
        <taxon>Neoptera</taxon>
        <taxon>Endopterygota</taxon>
        <taxon>Lepidoptera</taxon>
        <taxon>Glossata</taxon>
        <taxon>Ditrysia</taxon>
        <taxon>Noctuoidea</taxon>
        <taxon>Erebidae</taxon>
        <taxon>Arctiinae</taxon>
        <taxon>Arctia</taxon>
    </lineage>
</organism>
<evidence type="ECO:0000256" key="1">
    <source>
        <dbReference type="ARBA" id="ARBA00000983"/>
    </source>
</evidence>
<dbReference type="Pfam" id="PF21170">
    <property type="entry name" value="FAN1_TPR"/>
    <property type="match status" value="1"/>
</dbReference>
<feature type="compositionally biased region" description="Basic and acidic residues" evidence="9">
    <location>
        <begin position="39"/>
        <end position="51"/>
    </location>
</feature>
<protein>
    <recommendedName>
        <fullName evidence="8">Fanconi-associated nuclease</fullName>
        <ecNumber evidence="8">3.1.4.1</ecNumber>
    </recommendedName>
</protein>
<dbReference type="GO" id="GO:0004528">
    <property type="term" value="F:phosphodiesterase I activity"/>
    <property type="evidence" value="ECO:0007669"/>
    <property type="project" value="UniProtKB-EC"/>
</dbReference>
<dbReference type="GO" id="GO:0008409">
    <property type="term" value="F:5'-3' exonuclease activity"/>
    <property type="evidence" value="ECO:0007669"/>
    <property type="project" value="TreeGrafter"/>
</dbReference>
<comment type="subcellular location">
    <subcellularLocation>
        <location evidence="8">Nucleus</location>
    </subcellularLocation>
</comment>
<dbReference type="GO" id="GO:0005634">
    <property type="term" value="C:nucleus"/>
    <property type="evidence" value="ECO:0007669"/>
    <property type="project" value="UniProtKB-SubCell"/>
</dbReference>
<keyword evidence="6 8" id="KW-0460">Magnesium</keyword>
<feature type="compositionally biased region" description="Polar residues" evidence="9">
    <location>
        <begin position="116"/>
        <end position="132"/>
    </location>
</feature>
<dbReference type="InterPro" id="IPR049126">
    <property type="entry name" value="FAN1-like_TPR"/>
</dbReference>
<evidence type="ECO:0000256" key="4">
    <source>
        <dbReference type="ARBA" id="ARBA00022723"/>
    </source>
</evidence>
<dbReference type="PANTHER" id="PTHR15749:SF4">
    <property type="entry name" value="FANCONI-ASSOCIATED NUCLEASE 1"/>
    <property type="match status" value="1"/>
</dbReference>
<accession>A0A8S1BDL3</accession>
<dbReference type="PANTHER" id="PTHR15749">
    <property type="entry name" value="FANCONI-ASSOCIATED NUCLEASE 1"/>
    <property type="match status" value="1"/>
</dbReference>
<dbReference type="GO" id="GO:0036297">
    <property type="term" value="P:interstrand cross-link repair"/>
    <property type="evidence" value="ECO:0007669"/>
    <property type="project" value="InterPro"/>
</dbReference>
<reference evidence="11 12" key="1">
    <citation type="submission" date="2020-04" db="EMBL/GenBank/DDBJ databases">
        <authorList>
            <person name="Wallbank WR R."/>
            <person name="Pardo Diaz C."/>
            <person name="Kozak K."/>
            <person name="Martin S."/>
            <person name="Jiggins C."/>
            <person name="Moest M."/>
            <person name="Warren A I."/>
            <person name="Byers J.R.P. K."/>
            <person name="Montejo-Kovacevich G."/>
            <person name="Yen C E."/>
        </authorList>
    </citation>
    <scope>NUCLEOTIDE SEQUENCE [LARGE SCALE GENOMIC DNA]</scope>
</reference>
<dbReference type="SMART" id="SM00990">
    <property type="entry name" value="VRR_NUC"/>
    <property type="match status" value="1"/>
</dbReference>
<evidence type="ECO:0000256" key="9">
    <source>
        <dbReference type="SAM" id="MobiDB-lite"/>
    </source>
</evidence>
<evidence type="ECO:0000256" key="8">
    <source>
        <dbReference type="RuleBase" id="RU365033"/>
    </source>
</evidence>
<dbReference type="EC" id="3.1.4.1" evidence="8"/>
<dbReference type="InterPro" id="IPR033315">
    <property type="entry name" value="Fan1-like"/>
</dbReference>
<keyword evidence="8" id="KW-0234">DNA repair</keyword>